<proteinExistence type="predicted"/>
<evidence type="ECO:0000313" key="2">
    <source>
        <dbReference type="EMBL" id="CAI9287218.1"/>
    </source>
</evidence>
<protein>
    <submittedName>
        <fullName evidence="2">Uncharacterized protein</fullName>
    </submittedName>
</protein>
<keyword evidence="3" id="KW-1185">Reference proteome</keyword>
<gene>
    <name evidence="2" type="ORF">LSALG_LOCUS26601</name>
</gene>
<dbReference type="Proteomes" id="UP001177003">
    <property type="component" value="Chromosome 5"/>
</dbReference>
<evidence type="ECO:0000256" key="1">
    <source>
        <dbReference type="SAM" id="MobiDB-lite"/>
    </source>
</evidence>
<feature type="region of interest" description="Disordered" evidence="1">
    <location>
        <begin position="1"/>
        <end position="31"/>
    </location>
</feature>
<organism evidence="2 3">
    <name type="scientific">Lactuca saligna</name>
    <name type="common">Willowleaf lettuce</name>
    <dbReference type="NCBI Taxonomy" id="75948"/>
    <lineage>
        <taxon>Eukaryota</taxon>
        <taxon>Viridiplantae</taxon>
        <taxon>Streptophyta</taxon>
        <taxon>Embryophyta</taxon>
        <taxon>Tracheophyta</taxon>
        <taxon>Spermatophyta</taxon>
        <taxon>Magnoliopsida</taxon>
        <taxon>eudicotyledons</taxon>
        <taxon>Gunneridae</taxon>
        <taxon>Pentapetalae</taxon>
        <taxon>asterids</taxon>
        <taxon>campanulids</taxon>
        <taxon>Asterales</taxon>
        <taxon>Asteraceae</taxon>
        <taxon>Cichorioideae</taxon>
        <taxon>Cichorieae</taxon>
        <taxon>Lactucinae</taxon>
        <taxon>Lactuca</taxon>
    </lineage>
</organism>
<sequence length="122" mass="13401">MTKRNSEMRSTHSARHREPDGEASSNGCVTLPHLRGSPMNPICSEVKLGNGSFAGGEATTGVEMWNWSWREALFGIEVGSDVDRESVIQQLGLSQQDFSSTGLSLRDFSNVRYFAFKGKESA</sequence>
<dbReference type="AlphaFoldDB" id="A0AA36E957"/>
<name>A0AA36E957_LACSI</name>
<dbReference type="EMBL" id="OX465081">
    <property type="protein sequence ID" value="CAI9287218.1"/>
    <property type="molecule type" value="Genomic_DNA"/>
</dbReference>
<evidence type="ECO:0000313" key="3">
    <source>
        <dbReference type="Proteomes" id="UP001177003"/>
    </source>
</evidence>
<reference evidence="2" key="1">
    <citation type="submission" date="2023-04" db="EMBL/GenBank/DDBJ databases">
        <authorList>
            <person name="Vijverberg K."/>
            <person name="Xiong W."/>
            <person name="Schranz E."/>
        </authorList>
    </citation>
    <scope>NUCLEOTIDE SEQUENCE</scope>
</reference>
<accession>A0AA36E957</accession>
<feature type="compositionally biased region" description="Basic and acidic residues" evidence="1">
    <location>
        <begin position="1"/>
        <end position="20"/>
    </location>
</feature>